<dbReference type="EMBL" id="AP028055">
    <property type="protein sequence ID" value="BEG98212.1"/>
    <property type="molecule type" value="Genomic_DNA"/>
</dbReference>
<dbReference type="Proteomes" id="UP001496674">
    <property type="component" value="Chromosome"/>
</dbReference>
<protein>
    <recommendedName>
        <fullName evidence="3">Nuclear transport factor 2 family protein</fullName>
    </recommendedName>
</protein>
<evidence type="ECO:0000313" key="1">
    <source>
        <dbReference type="EMBL" id="BEG98212.1"/>
    </source>
</evidence>
<keyword evidence="2" id="KW-1185">Reference proteome</keyword>
<sequence length="147" mass="17348">MKHLIVLSFLLLTTSGQNKPTNLESEKLIESFFDTYKNKGVKMALNEIFATNVYFSMMHSNTTDEVKNRLTSYTDSIGKYCGYEIVSKRIIGKSLIHYSCIVNYEVQPIRFQFTLYKPKDKWLLYNFQFSTDFMDELDESAKFYYIE</sequence>
<accession>A0ABN6Z0S2</accession>
<evidence type="ECO:0008006" key="3">
    <source>
        <dbReference type="Google" id="ProtNLM"/>
    </source>
</evidence>
<proteinExistence type="predicted"/>
<gene>
    <name evidence="1" type="ORF">BSYN_04770</name>
</gene>
<evidence type="ECO:0000313" key="2">
    <source>
        <dbReference type="Proteomes" id="UP001496674"/>
    </source>
</evidence>
<name>A0ABN6Z0S2_9BACE</name>
<organism evidence="1 2">
    <name type="scientific">Bacteroides sedimenti</name>
    <dbReference type="NCBI Taxonomy" id="2136147"/>
    <lineage>
        <taxon>Bacteria</taxon>
        <taxon>Pseudomonadati</taxon>
        <taxon>Bacteroidota</taxon>
        <taxon>Bacteroidia</taxon>
        <taxon>Bacteroidales</taxon>
        <taxon>Bacteroidaceae</taxon>
        <taxon>Bacteroides</taxon>
    </lineage>
</organism>
<reference evidence="1 2" key="1">
    <citation type="submission" date="2023-04" db="EMBL/GenBank/DDBJ databases">
        <title>Draft genome sequence of acteroides sedimenti strain YN3PY1.</title>
        <authorList>
            <person name="Yoshida N."/>
        </authorList>
    </citation>
    <scope>NUCLEOTIDE SEQUENCE [LARGE SCALE GENOMIC DNA]</scope>
    <source>
        <strain evidence="1 2">YN3PY1</strain>
    </source>
</reference>
<dbReference type="RefSeq" id="WP_353332966.1">
    <property type="nucleotide sequence ID" value="NZ_AP028055.1"/>
</dbReference>